<gene>
    <name evidence="1" type="ORF">BN971_01305</name>
</gene>
<evidence type="ECO:0000313" key="2">
    <source>
        <dbReference type="Proteomes" id="UP000198875"/>
    </source>
</evidence>
<dbReference type="AlphaFoldDB" id="A0A0U0W5F6"/>
<evidence type="ECO:0000313" key="1">
    <source>
        <dbReference type="EMBL" id="CPR08576.1"/>
    </source>
</evidence>
<name>A0A0U0W5F6_MYCBE</name>
<sequence length="81" mass="9059">MAALRVQDFGTLPLITSPHSRGAVIGAAEAQAAGLPATELNPTCEQWRRIWDLWTHYFASSIYQLRAYEGAKASQIYQYDD</sequence>
<protein>
    <submittedName>
        <fullName evidence="1">Uncharacterized protein</fullName>
    </submittedName>
</protein>
<accession>A0A0U0W5F6</accession>
<organism evidence="1 2">
    <name type="scientific">Mycobacterium bohemicum DSM 44277</name>
    <dbReference type="NCBI Taxonomy" id="1236609"/>
    <lineage>
        <taxon>Bacteria</taxon>
        <taxon>Bacillati</taxon>
        <taxon>Actinomycetota</taxon>
        <taxon>Actinomycetes</taxon>
        <taxon>Mycobacteriales</taxon>
        <taxon>Mycobacteriaceae</taxon>
        <taxon>Mycobacterium</taxon>
    </lineage>
</organism>
<proteinExistence type="predicted"/>
<reference evidence="1 2" key="1">
    <citation type="submission" date="2015-03" db="EMBL/GenBank/DDBJ databases">
        <authorList>
            <person name="Murphy D."/>
        </authorList>
    </citation>
    <scope>NUCLEOTIDE SEQUENCE [LARGE SCALE GENOMIC DNA]</scope>
    <source>
        <strain evidence="1 2">DSM 44277</strain>
    </source>
</reference>
<dbReference type="Proteomes" id="UP000198875">
    <property type="component" value="Unassembled WGS sequence"/>
</dbReference>
<dbReference type="EMBL" id="CSTD01000001">
    <property type="protein sequence ID" value="CPR08576.1"/>
    <property type="molecule type" value="Genomic_DNA"/>
</dbReference>